<evidence type="ECO:0000313" key="3">
    <source>
        <dbReference type="Proteomes" id="UP001499854"/>
    </source>
</evidence>
<evidence type="ECO:0000259" key="1">
    <source>
        <dbReference type="PROSITE" id="PS51186"/>
    </source>
</evidence>
<dbReference type="Pfam" id="PF13302">
    <property type="entry name" value="Acetyltransf_3"/>
    <property type="match status" value="1"/>
</dbReference>
<comment type="caution">
    <text evidence="2">The sequence shown here is derived from an EMBL/GenBank/DDBJ whole genome shotgun (WGS) entry which is preliminary data.</text>
</comment>
<dbReference type="PANTHER" id="PTHR43441">
    <property type="entry name" value="RIBOSOMAL-PROTEIN-SERINE ACETYLTRANSFERASE"/>
    <property type="match status" value="1"/>
</dbReference>
<dbReference type="InterPro" id="IPR016181">
    <property type="entry name" value="Acyl_CoA_acyltransferase"/>
</dbReference>
<gene>
    <name evidence="2" type="ORF">GCM10009838_59480</name>
</gene>
<dbReference type="EMBL" id="BAAAQM010000041">
    <property type="protein sequence ID" value="GAA1988779.1"/>
    <property type="molecule type" value="Genomic_DNA"/>
</dbReference>
<dbReference type="CDD" id="cd04301">
    <property type="entry name" value="NAT_SF"/>
    <property type="match status" value="1"/>
</dbReference>
<dbReference type="InterPro" id="IPR051908">
    <property type="entry name" value="Ribosomal_N-acetyltransferase"/>
</dbReference>
<dbReference type="PROSITE" id="PS51186">
    <property type="entry name" value="GNAT"/>
    <property type="match status" value="1"/>
</dbReference>
<proteinExistence type="predicted"/>
<keyword evidence="3" id="KW-1185">Reference proteome</keyword>
<name>A0ABN2SLF7_9ACTN</name>
<dbReference type="InterPro" id="IPR000182">
    <property type="entry name" value="GNAT_dom"/>
</dbReference>
<feature type="domain" description="N-acetyltransferase" evidence="1">
    <location>
        <begin position="36"/>
        <end position="202"/>
    </location>
</feature>
<protein>
    <recommendedName>
        <fullName evidence="1">N-acetyltransferase domain-containing protein</fullName>
    </recommendedName>
</protein>
<dbReference type="SUPFAM" id="SSF55729">
    <property type="entry name" value="Acyl-CoA N-acyltransferases (Nat)"/>
    <property type="match status" value="1"/>
</dbReference>
<accession>A0ABN2SLF7</accession>
<sequence length="208" mass="22977">MPADISSAPRVPSGKIRAMDQLDRIVEPTEIVAGRYQLRPPSPRDVPDMMAMALDEDIRLWNPLPSGGDEETARAWAERWADFDGGTSGLFCVYEATEGRLLGMVSLHKIDLEHSFGELGYRVAPWARGRGVATVAVRTVTDWAFGFLGLTRMQLIHAVENPASCRVADKAGYLLEGTTRSSYRYGDGKLHDEHLHGRLATDPVGDQR</sequence>
<evidence type="ECO:0000313" key="2">
    <source>
        <dbReference type="EMBL" id="GAA1988779.1"/>
    </source>
</evidence>
<dbReference type="Gene3D" id="3.40.630.30">
    <property type="match status" value="1"/>
</dbReference>
<dbReference type="Proteomes" id="UP001499854">
    <property type="component" value="Unassembled WGS sequence"/>
</dbReference>
<organism evidence="2 3">
    <name type="scientific">Catenulispora subtropica</name>
    <dbReference type="NCBI Taxonomy" id="450798"/>
    <lineage>
        <taxon>Bacteria</taxon>
        <taxon>Bacillati</taxon>
        <taxon>Actinomycetota</taxon>
        <taxon>Actinomycetes</taxon>
        <taxon>Catenulisporales</taxon>
        <taxon>Catenulisporaceae</taxon>
        <taxon>Catenulispora</taxon>
    </lineage>
</organism>
<dbReference type="PANTHER" id="PTHR43441:SF10">
    <property type="entry name" value="ACETYLTRANSFERASE"/>
    <property type="match status" value="1"/>
</dbReference>
<reference evidence="2 3" key="1">
    <citation type="journal article" date="2019" name="Int. J. Syst. Evol. Microbiol.">
        <title>The Global Catalogue of Microorganisms (GCM) 10K type strain sequencing project: providing services to taxonomists for standard genome sequencing and annotation.</title>
        <authorList>
            <consortium name="The Broad Institute Genomics Platform"/>
            <consortium name="The Broad Institute Genome Sequencing Center for Infectious Disease"/>
            <person name="Wu L."/>
            <person name="Ma J."/>
        </authorList>
    </citation>
    <scope>NUCLEOTIDE SEQUENCE [LARGE SCALE GENOMIC DNA]</scope>
    <source>
        <strain evidence="2 3">JCM 16013</strain>
    </source>
</reference>